<protein>
    <submittedName>
        <fullName evidence="3">ATP/GTP-binding protein</fullName>
    </submittedName>
</protein>
<dbReference type="InterPro" id="IPR028157">
    <property type="entry name" value="PELOTA_dom"/>
</dbReference>
<sequence length="376" mass="40824">MTEQSAVTYQQPLVGPDFGSYAADEVRWLLKDLSHVPLEGDVALREKRIQAGVAHYAESLPVEFQPDAAYQELFHRVLAGSARRLAVAVGAVTDLVLAERGSDIVLVSLARAGTPVGILMRRWAQRHGLQLPHYAVSIVRDRGIDANAMRYLATHHEPASVVFVDGWTGKGAIARELDEALAQLAAEGGPVFDPELAVLADPGSCVRTFGTRDDFLIASACLNSTVSGLVSRTVLNEELIGPADFHGAKFYAELADQDVSGVLLDAVAREFDAAADEAAIRRAAIEASDRTPTWSGWQSVEAVRAHYGISSVNFVKPGVGETTRVLLRRVPWRVLVRTPDDPEHEHIRVLADARDVPVEVVPDLAYSCMGLVKELR</sequence>
<organism evidence="3 4">
    <name type="scientific">Williamsia marianensis</name>
    <dbReference type="NCBI Taxonomy" id="85044"/>
    <lineage>
        <taxon>Bacteria</taxon>
        <taxon>Bacillati</taxon>
        <taxon>Actinomycetota</taxon>
        <taxon>Actinomycetes</taxon>
        <taxon>Mycobacteriales</taxon>
        <taxon>Nocardiaceae</taxon>
        <taxon>Williamsia</taxon>
    </lineage>
</organism>
<dbReference type="Pfam" id="PF15608">
    <property type="entry name" value="PELOTA_1"/>
    <property type="match status" value="1"/>
</dbReference>
<dbReference type="EMBL" id="PEBD01000005">
    <property type="protein sequence ID" value="PHV67605.1"/>
    <property type="molecule type" value="Genomic_DNA"/>
</dbReference>
<comment type="caution">
    <text evidence="3">The sequence shown here is derived from an EMBL/GenBank/DDBJ whole genome shotgun (WGS) entry which is preliminary data.</text>
</comment>
<dbReference type="PIRSF" id="PIRSF020979">
    <property type="entry name" value="UCP020979"/>
    <property type="match status" value="1"/>
</dbReference>
<gene>
    <name evidence="3" type="ORF">CSW57_07990</name>
</gene>
<proteinExistence type="predicted"/>
<feature type="domain" description="PELOTA RNA-binding" evidence="2">
    <location>
        <begin position="294"/>
        <end position="374"/>
    </location>
</feature>
<name>A0A2G3PP88_WILMA</name>
<dbReference type="Pfam" id="PF11202">
    <property type="entry name" value="StiP"/>
    <property type="match status" value="1"/>
</dbReference>
<evidence type="ECO:0000259" key="1">
    <source>
        <dbReference type="Pfam" id="PF11202"/>
    </source>
</evidence>
<dbReference type="AlphaFoldDB" id="A0A2G3PP88"/>
<dbReference type="RefSeq" id="WP_099382291.1">
    <property type="nucleotide sequence ID" value="NZ_PEBD01000005.1"/>
</dbReference>
<dbReference type="Proteomes" id="UP000225108">
    <property type="component" value="Unassembled WGS sequence"/>
</dbReference>
<dbReference type="InterPro" id="IPR011215">
    <property type="entry name" value="StiP_N"/>
</dbReference>
<accession>A0A2G3PP88</accession>
<feature type="domain" description="Cysteine protease StiP N-terminal" evidence="1">
    <location>
        <begin position="19"/>
        <end position="267"/>
    </location>
</feature>
<evidence type="ECO:0000313" key="4">
    <source>
        <dbReference type="Proteomes" id="UP000225108"/>
    </source>
</evidence>
<evidence type="ECO:0000259" key="2">
    <source>
        <dbReference type="Pfam" id="PF15608"/>
    </source>
</evidence>
<evidence type="ECO:0000313" key="3">
    <source>
        <dbReference type="EMBL" id="PHV67605.1"/>
    </source>
</evidence>
<reference evidence="3 4" key="1">
    <citation type="submission" date="2017-10" db="EMBL/GenBank/DDBJ databases">
        <title>The draft genome sequence of Williamsia sp. BULT 1.1 isolated from the semi-arid grassland soils from South Africa.</title>
        <authorList>
            <person name="Kabwe M.H."/>
            <person name="Govender N."/>
            <person name="Mutseka Lunga P."/>
            <person name="Vikram S."/>
            <person name="Makhalanyane T.P."/>
        </authorList>
    </citation>
    <scope>NUCLEOTIDE SEQUENCE [LARGE SCALE GENOMIC DNA]</scope>
    <source>
        <strain evidence="3 4">BULT 1.1</strain>
    </source>
</reference>
<dbReference type="InterPro" id="IPR048336">
    <property type="entry name" value="StiP-like"/>
</dbReference>